<organism evidence="2 3">
    <name type="scientific">Tenebrio molitor</name>
    <name type="common">Yellow mealworm beetle</name>
    <dbReference type="NCBI Taxonomy" id="7067"/>
    <lineage>
        <taxon>Eukaryota</taxon>
        <taxon>Metazoa</taxon>
        <taxon>Ecdysozoa</taxon>
        <taxon>Arthropoda</taxon>
        <taxon>Hexapoda</taxon>
        <taxon>Insecta</taxon>
        <taxon>Pterygota</taxon>
        <taxon>Neoptera</taxon>
        <taxon>Endopterygota</taxon>
        <taxon>Coleoptera</taxon>
        <taxon>Polyphaga</taxon>
        <taxon>Cucujiformia</taxon>
        <taxon>Tenebrionidae</taxon>
        <taxon>Tenebrio</taxon>
    </lineage>
</organism>
<reference evidence="2" key="1">
    <citation type="journal article" date="2020" name="J Insects Food Feed">
        <title>The yellow mealworm (Tenebrio molitor) genome: a resource for the emerging insects as food and feed industry.</title>
        <authorList>
            <person name="Eriksson T."/>
            <person name="Andere A."/>
            <person name="Kelstrup H."/>
            <person name="Emery V."/>
            <person name="Picard C."/>
        </authorList>
    </citation>
    <scope>NUCLEOTIDE SEQUENCE</scope>
    <source>
        <strain evidence="2">Stoneville</strain>
        <tissue evidence="2">Whole head</tissue>
    </source>
</reference>
<dbReference type="InterPro" id="IPR000210">
    <property type="entry name" value="BTB/POZ_dom"/>
</dbReference>
<dbReference type="PANTHER" id="PTHR46306:SF1">
    <property type="entry name" value="BTB_POZ DOMAIN-CONTAINING PROTEIN 9"/>
    <property type="match status" value="1"/>
</dbReference>
<comment type="caution">
    <text evidence="2">The sequence shown here is derived from an EMBL/GenBank/DDBJ whole genome shotgun (WGS) entry which is preliminary data.</text>
</comment>
<evidence type="ECO:0000313" key="3">
    <source>
        <dbReference type="Proteomes" id="UP000719412"/>
    </source>
</evidence>
<keyword evidence="3" id="KW-1185">Reference proteome</keyword>
<evidence type="ECO:0000259" key="1">
    <source>
        <dbReference type="PROSITE" id="PS50097"/>
    </source>
</evidence>
<sequence length="831" mass="93765">MSSPDAFRTHTSDNDSAIVEEMILPVETNDVITISNDSKMSEDITSLYLNEKFSDVILVLDGKNLHAHKAILAARSEYFEALLYDGSQNLKQSEVVITDVSPEAFKLLLKFIYTGTITITSNLKLILEVLELAHQYSFKDLENATIEKIKSFLNLKNICSILNTANLYDLSDLTQACHTFMDQNALEIVTGDCFTDLSEKETLFFAPEIEIFKSVSKWCKVNDDVDGSVIRSVRLSSLTVADIVSIVWPTKLVEDENLLAAIAKIVGVKAKTSVCRVKKLTDLNIATPENEAEVIAGNNTTVLLTGNRNVVKCAYHFIDCKSSITVKLGAPSYLNHINMMLWDGDSRYYSYYIEVSLDQEKWKKVVDYSSYPCRSLQDLYFKEEIAQYVRIVGTHNSANRHFHLVFFEAYFKATVPKIIGDIICPITNVATLSKKAMVIEGSYRSELINENFTKYDFKTGYSSPAIGVDKLMVQLASSKKLRSTPRNVRTVEHEEAVLNVFEEDGTRSIRTVSREMGLSKSSVQRVPADNRRHPYHYTGVQHLLSEDYPIRREFYLWLINQNDAPHFLSRILFSDESLFCRMSIIHIFTNLLDFPLIVILSVLSYHRTAVTAIPCHLMIMSSAQTNMSSFDAFNTHRSNNDSASVEKMVPSVATDDGDVINVSDVSNPFEDTTSLYLNKKFSDVILVVDGEKLHAHKAILAARSEYFDALLYDGSQDLKQSEVVIKDVSPEAFKQVLKFIYTGTMTITSNLGLILEVLVFAHKYSFKNLENSTIQKLKSVLNFKNIWSIVNTANLYDLIDLKEACHPFMDQNALEIVTSDCFTELSQVSAE</sequence>
<dbReference type="Gene3D" id="2.60.120.260">
    <property type="entry name" value="Galactose-binding domain-like"/>
    <property type="match status" value="1"/>
</dbReference>
<dbReference type="InterPro" id="IPR000421">
    <property type="entry name" value="FA58C"/>
</dbReference>
<reference evidence="2" key="2">
    <citation type="submission" date="2021-08" db="EMBL/GenBank/DDBJ databases">
        <authorList>
            <person name="Eriksson T."/>
        </authorList>
    </citation>
    <scope>NUCLEOTIDE SEQUENCE</scope>
    <source>
        <strain evidence="2">Stoneville</strain>
        <tissue evidence="2">Whole head</tissue>
    </source>
</reference>
<gene>
    <name evidence="2" type="ORF">GEV33_004154</name>
</gene>
<accession>A0A8J6HQP6</accession>
<dbReference type="InterPro" id="IPR008979">
    <property type="entry name" value="Galactose-bd-like_sf"/>
</dbReference>
<dbReference type="GO" id="GO:0050804">
    <property type="term" value="P:modulation of chemical synaptic transmission"/>
    <property type="evidence" value="ECO:0007669"/>
    <property type="project" value="TreeGrafter"/>
</dbReference>
<feature type="domain" description="BTB" evidence="1">
    <location>
        <begin position="682"/>
        <end position="749"/>
    </location>
</feature>
<evidence type="ECO:0000313" key="2">
    <source>
        <dbReference type="EMBL" id="KAH0818637.1"/>
    </source>
</evidence>
<dbReference type="GO" id="GO:0048512">
    <property type="term" value="P:circadian behavior"/>
    <property type="evidence" value="ECO:0007669"/>
    <property type="project" value="TreeGrafter"/>
</dbReference>
<dbReference type="SMART" id="SM00225">
    <property type="entry name" value="BTB"/>
    <property type="match status" value="2"/>
</dbReference>
<name>A0A8J6HQP6_TENMO</name>
<dbReference type="Proteomes" id="UP000719412">
    <property type="component" value="Unassembled WGS sequence"/>
</dbReference>
<dbReference type="SUPFAM" id="SSF54695">
    <property type="entry name" value="POZ domain"/>
    <property type="match status" value="2"/>
</dbReference>
<dbReference type="Pfam" id="PF00754">
    <property type="entry name" value="F5_F8_type_C"/>
    <property type="match status" value="1"/>
</dbReference>
<feature type="domain" description="BTB" evidence="1">
    <location>
        <begin position="54"/>
        <end position="121"/>
    </location>
</feature>
<dbReference type="InterPro" id="IPR011705">
    <property type="entry name" value="BACK"/>
</dbReference>
<dbReference type="GO" id="GO:0008344">
    <property type="term" value="P:adult locomotory behavior"/>
    <property type="evidence" value="ECO:0007669"/>
    <property type="project" value="TreeGrafter"/>
</dbReference>
<dbReference type="Pfam" id="PF00651">
    <property type="entry name" value="BTB"/>
    <property type="match status" value="2"/>
</dbReference>
<dbReference type="GO" id="GO:0005737">
    <property type="term" value="C:cytoplasm"/>
    <property type="evidence" value="ECO:0007669"/>
    <property type="project" value="TreeGrafter"/>
</dbReference>
<dbReference type="AlphaFoldDB" id="A0A8J6HQP6"/>
<protein>
    <recommendedName>
        <fullName evidence="1">BTB domain-containing protein</fullName>
    </recommendedName>
</protein>
<dbReference type="PROSITE" id="PS50097">
    <property type="entry name" value="BTB"/>
    <property type="match status" value="2"/>
</dbReference>
<dbReference type="Gene3D" id="3.30.710.10">
    <property type="entry name" value="Potassium Channel Kv1.1, Chain A"/>
    <property type="match status" value="2"/>
</dbReference>
<dbReference type="Pfam" id="PF07707">
    <property type="entry name" value="BACK"/>
    <property type="match status" value="1"/>
</dbReference>
<dbReference type="EMBL" id="JABDTM020017008">
    <property type="protein sequence ID" value="KAH0818637.1"/>
    <property type="molecule type" value="Genomic_DNA"/>
</dbReference>
<dbReference type="InterPro" id="IPR052407">
    <property type="entry name" value="BTB_POZ_domain_cont_9"/>
</dbReference>
<dbReference type="PANTHER" id="PTHR46306">
    <property type="entry name" value="BTB/POZ DOMAIN-CONTAINING PROTEIN 9"/>
    <property type="match status" value="1"/>
</dbReference>
<dbReference type="InterPro" id="IPR011333">
    <property type="entry name" value="SKP1/BTB/POZ_sf"/>
</dbReference>
<dbReference type="SUPFAM" id="SSF49785">
    <property type="entry name" value="Galactose-binding domain-like"/>
    <property type="match status" value="1"/>
</dbReference>
<proteinExistence type="predicted"/>